<dbReference type="Proteomes" id="UP001375743">
    <property type="component" value="Unassembled WGS sequence"/>
</dbReference>
<dbReference type="RefSeq" id="WP_418159733.1">
    <property type="nucleotide sequence ID" value="NZ_JBBLZC010000010.1"/>
</dbReference>
<gene>
    <name evidence="1" type="ORF">U1T56_12080</name>
</gene>
<organism evidence="1 2">
    <name type="scientific">Benzoatithermus flavus</name>
    <dbReference type="NCBI Taxonomy" id="3108223"/>
    <lineage>
        <taxon>Bacteria</taxon>
        <taxon>Pseudomonadati</taxon>
        <taxon>Pseudomonadota</taxon>
        <taxon>Alphaproteobacteria</taxon>
        <taxon>Geminicoccales</taxon>
        <taxon>Geminicoccaceae</taxon>
        <taxon>Benzoatithermus</taxon>
    </lineage>
</organism>
<evidence type="ECO:0000313" key="2">
    <source>
        <dbReference type="Proteomes" id="UP001375743"/>
    </source>
</evidence>
<name>A0ABU8XS68_9PROT</name>
<evidence type="ECO:0000313" key="1">
    <source>
        <dbReference type="EMBL" id="MEK0083891.1"/>
    </source>
</evidence>
<sequence length="259" mass="28465">MARQIRSGRARPLPIRPAAPGIRDERILTELAGLRTALAGLEQKLAAPPPETRALGQALDGLRRRLEELAAGRHRQERRLDEIARHATARFGRRLARGLVPIRTLLARLGPKAAEPAAPPAPSLLTGAGRTVLALLLGLSEEEQAALADRLAAAPPFPGLVPVFVTDRTAFAPFRRRGAFFEHLPQPRDPDGRDWELYRIRRFGILCRKWQPLRVVAFGREARQWLAAIADSPHLAEEARALLRSAATDAGARRAPTGR</sequence>
<reference evidence="1 2" key="1">
    <citation type="submission" date="2024-01" db="EMBL/GenBank/DDBJ databases">
        <title>Multi-omics insights into the function and evolution of sodium benzoate biodegradation pathways in Benzoatithermus flavus gen. nov., sp. nov. from hot spring.</title>
        <authorList>
            <person name="Hu C.-J."/>
            <person name="Li W.-J."/>
        </authorList>
    </citation>
    <scope>NUCLEOTIDE SEQUENCE [LARGE SCALE GENOMIC DNA]</scope>
    <source>
        <strain evidence="1 2">SYSU G07066</strain>
    </source>
</reference>
<proteinExistence type="predicted"/>
<comment type="caution">
    <text evidence="1">The sequence shown here is derived from an EMBL/GenBank/DDBJ whole genome shotgun (WGS) entry which is preliminary data.</text>
</comment>
<protein>
    <submittedName>
        <fullName evidence="1">Uncharacterized protein</fullName>
    </submittedName>
</protein>
<dbReference type="EMBL" id="JBBLZC010000010">
    <property type="protein sequence ID" value="MEK0083891.1"/>
    <property type="molecule type" value="Genomic_DNA"/>
</dbReference>
<keyword evidence="2" id="KW-1185">Reference proteome</keyword>
<accession>A0ABU8XS68</accession>